<organism evidence="1">
    <name type="scientific">Lysinibacillus sphaericus</name>
    <name type="common">Bacillus sphaericus</name>
    <dbReference type="NCBI Taxonomy" id="1421"/>
    <lineage>
        <taxon>Bacteria</taxon>
        <taxon>Bacillati</taxon>
        <taxon>Bacillota</taxon>
        <taxon>Bacilli</taxon>
        <taxon>Bacillales</taxon>
        <taxon>Bacillaceae</taxon>
        <taxon>Lysinibacillus</taxon>
    </lineage>
</organism>
<accession>A0A6G9ZZB8</accession>
<geneLocation type="plasmid" evidence="1">
    <name>pSSII-1</name>
</geneLocation>
<dbReference type="EMBL" id="MT075580">
    <property type="protein sequence ID" value="QIS31122.1"/>
    <property type="molecule type" value="Genomic_DNA"/>
</dbReference>
<protein>
    <submittedName>
        <fullName evidence="1">Uncharacterized protein</fullName>
    </submittedName>
</protein>
<dbReference type="RefSeq" id="WP_031417234.1">
    <property type="nucleotide sequence ID" value="NZ_CP064071.1"/>
</dbReference>
<keyword evidence="1" id="KW-0614">Plasmid</keyword>
<reference evidence="1" key="1">
    <citation type="submission" date="2020-02" db="EMBL/GenBank/DDBJ databases">
        <authorList>
            <person name="Hu X."/>
            <person name="Yuan Z."/>
            <person name="Cheng J."/>
            <person name="Geng P."/>
        </authorList>
    </citation>
    <scope>NUCLEOTIDE SEQUENCE</scope>
    <source>
        <strain evidence="1">SSII-1</strain>
        <plasmid evidence="1">pSSII-1</plasmid>
    </source>
</reference>
<evidence type="ECO:0000313" key="1">
    <source>
        <dbReference type="EMBL" id="QIS31122.1"/>
    </source>
</evidence>
<dbReference type="AlphaFoldDB" id="A0A6G9ZZB8"/>
<sequence>MEFENLRSKGYRVVNIDLSSNTTSYFNPFVEVRSVDEEAVEKLLEENTIPLLNSAAQLYKGFTLSRPEVTKIKEIVAEGIKKNRNFDILDLRDELIKQNNNLDFSRIIELLNLFYSH</sequence>
<proteinExistence type="predicted"/>
<name>A0A6G9ZZB8_LYSSH</name>